<name>A0AAV7INQ3_COTGL</name>
<organism evidence="1 2">
    <name type="scientific">Cotesia glomerata</name>
    <name type="common">Lepidopteran parasitic wasp</name>
    <name type="synonym">Apanteles glomeratus</name>
    <dbReference type="NCBI Taxonomy" id="32391"/>
    <lineage>
        <taxon>Eukaryota</taxon>
        <taxon>Metazoa</taxon>
        <taxon>Ecdysozoa</taxon>
        <taxon>Arthropoda</taxon>
        <taxon>Hexapoda</taxon>
        <taxon>Insecta</taxon>
        <taxon>Pterygota</taxon>
        <taxon>Neoptera</taxon>
        <taxon>Endopterygota</taxon>
        <taxon>Hymenoptera</taxon>
        <taxon>Apocrita</taxon>
        <taxon>Ichneumonoidea</taxon>
        <taxon>Braconidae</taxon>
        <taxon>Microgastrinae</taxon>
        <taxon>Cotesia</taxon>
    </lineage>
</organism>
<comment type="caution">
    <text evidence="1">The sequence shown here is derived from an EMBL/GenBank/DDBJ whole genome shotgun (WGS) entry which is preliminary data.</text>
</comment>
<reference evidence="1 2" key="1">
    <citation type="journal article" date="2021" name="J. Hered.">
        <title>A chromosome-level genome assembly of the parasitoid wasp, Cotesia glomerata (Hymenoptera: Braconidae).</title>
        <authorList>
            <person name="Pinto B.J."/>
            <person name="Weis J.J."/>
            <person name="Gamble T."/>
            <person name="Ode P.J."/>
            <person name="Paul R."/>
            <person name="Zaspel J.M."/>
        </authorList>
    </citation>
    <scope>NUCLEOTIDE SEQUENCE [LARGE SCALE GENOMIC DNA]</scope>
    <source>
        <strain evidence="1">CgM1</strain>
    </source>
</reference>
<accession>A0AAV7INQ3</accession>
<dbReference type="AlphaFoldDB" id="A0AAV7INQ3"/>
<evidence type="ECO:0000313" key="2">
    <source>
        <dbReference type="Proteomes" id="UP000826195"/>
    </source>
</evidence>
<keyword evidence="2" id="KW-1185">Reference proteome</keyword>
<proteinExistence type="predicted"/>
<dbReference type="EMBL" id="JAHXZJ010001128">
    <property type="protein sequence ID" value="KAH0553273.1"/>
    <property type="molecule type" value="Genomic_DNA"/>
</dbReference>
<gene>
    <name evidence="1" type="ORF">KQX54_000854</name>
</gene>
<evidence type="ECO:0000313" key="1">
    <source>
        <dbReference type="EMBL" id="KAH0553273.1"/>
    </source>
</evidence>
<dbReference type="Proteomes" id="UP000826195">
    <property type="component" value="Unassembled WGS sequence"/>
</dbReference>
<protein>
    <submittedName>
        <fullName evidence="1">Uncharacterized protein</fullName>
    </submittedName>
</protein>
<sequence>MVNRVMRTNVYFTTLAGVLKKADYLRYIFDSFYSSHQRRCHEITTVGDAATPVDPVNYEWTRVCLGHDHT</sequence>